<dbReference type="Pfam" id="PF17962">
    <property type="entry name" value="bMG6"/>
    <property type="match status" value="1"/>
</dbReference>
<dbReference type="Gene3D" id="2.60.40.1930">
    <property type="match status" value="1"/>
</dbReference>
<evidence type="ECO:0000313" key="6">
    <source>
        <dbReference type="EMBL" id="SCY05241.1"/>
    </source>
</evidence>
<dbReference type="Pfam" id="PF00207">
    <property type="entry name" value="A2M"/>
    <property type="match status" value="1"/>
</dbReference>
<dbReference type="InterPro" id="IPR011625">
    <property type="entry name" value="A2M_N_BRD"/>
</dbReference>
<feature type="signal peptide" evidence="3">
    <location>
        <begin position="1"/>
        <end position="16"/>
    </location>
</feature>
<dbReference type="PIRSF" id="PIRSF038980">
    <property type="entry name" value="A2M_bac"/>
    <property type="match status" value="1"/>
</dbReference>
<keyword evidence="7" id="KW-1185">Reference proteome</keyword>
<protein>
    <recommendedName>
        <fullName evidence="8">Alpha-2-macroglobulin</fullName>
    </recommendedName>
</protein>
<dbReference type="SUPFAM" id="SSF48239">
    <property type="entry name" value="Terpenoid cyclases/Protein prenyltransferases"/>
    <property type="match status" value="1"/>
</dbReference>
<dbReference type="InterPro" id="IPR047565">
    <property type="entry name" value="Alpha-macroglob_thiol-ester_cl"/>
</dbReference>
<dbReference type="InterPro" id="IPR021868">
    <property type="entry name" value="Alpha_2_Macroglob_MG3"/>
</dbReference>
<dbReference type="InterPro" id="IPR051802">
    <property type="entry name" value="YfhM-like"/>
</dbReference>
<dbReference type="GO" id="GO:0005615">
    <property type="term" value="C:extracellular space"/>
    <property type="evidence" value="ECO:0007669"/>
    <property type="project" value="InterPro"/>
</dbReference>
<dbReference type="PANTHER" id="PTHR40094">
    <property type="entry name" value="ALPHA-2-MACROGLOBULIN HOMOLOG"/>
    <property type="match status" value="1"/>
</dbReference>
<evidence type="ECO:0000256" key="2">
    <source>
        <dbReference type="ARBA" id="ARBA00022729"/>
    </source>
</evidence>
<dbReference type="Proteomes" id="UP000198870">
    <property type="component" value="Unassembled WGS sequence"/>
</dbReference>
<dbReference type="Pfam" id="PF01835">
    <property type="entry name" value="MG2"/>
    <property type="match status" value="1"/>
</dbReference>
<dbReference type="Pfam" id="PF21142">
    <property type="entry name" value="A2M_bMG2"/>
    <property type="match status" value="1"/>
</dbReference>
<feature type="chain" id="PRO_5011522801" description="Alpha-2-macroglobulin" evidence="3">
    <location>
        <begin position="17"/>
        <end position="1621"/>
    </location>
</feature>
<name>A0A1G5CSI9_9BACT</name>
<evidence type="ECO:0008006" key="8">
    <source>
        <dbReference type="Google" id="ProtNLM"/>
    </source>
</evidence>
<gene>
    <name evidence="6" type="ORF">SAMN05216233_103177</name>
</gene>
<dbReference type="InterPro" id="IPR001599">
    <property type="entry name" value="Macroglobln_a2"/>
</dbReference>
<dbReference type="OrthoDB" id="9767116at2"/>
<dbReference type="SMART" id="SM01360">
    <property type="entry name" value="A2M"/>
    <property type="match status" value="1"/>
</dbReference>
<keyword evidence="2 3" id="KW-0732">Signal</keyword>
<dbReference type="InterPro" id="IPR011626">
    <property type="entry name" value="Alpha-macroglobulin_TED"/>
</dbReference>
<dbReference type="InterPro" id="IPR049120">
    <property type="entry name" value="A2M_bMG2"/>
</dbReference>
<dbReference type="InterPro" id="IPR026284">
    <property type="entry name" value="A2MG_proteobact"/>
</dbReference>
<proteinExistence type="inferred from homology"/>
<reference evidence="6 7" key="1">
    <citation type="submission" date="2016-10" db="EMBL/GenBank/DDBJ databases">
        <authorList>
            <person name="de Groot N.N."/>
        </authorList>
    </citation>
    <scope>NUCLEOTIDE SEQUENCE [LARGE SCALE GENOMIC DNA]</scope>
    <source>
        <strain evidence="6 7">AA1</strain>
    </source>
</reference>
<dbReference type="Pfam" id="PF17972">
    <property type="entry name" value="bMG5"/>
    <property type="match status" value="1"/>
</dbReference>
<dbReference type="SMART" id="SM01359">
    <property type="entry name" value="A2M_N_2"/>
    <property type="match status" value="1"/>
</dbReference>
<dbReference type="SMART" id="SM01419">
    <property type="entry name" value="Thiol-ester_cl"/>
    <property type="match status" value="1"/>
</dbReference>
<dbReference type="Pfam" id="PF11974">
    <property type="entry name" value="bMG3"/>
    <property type="match status" value="1"/>
</dbReference>
<dbReference type="GO" id="GO:0004866">
    <property type="term" value="F:endopeptidase inhibitor activity"/>
    <property type="evidence" value="ECO:0007669"/>
    <property type="project" value="InterPro"/>
</dbReference>
<evidence type="ECO:0000259" key="4">
    <source>
        <dbReference type="SMART" id="SM01359"/>
    </source>
</evidence>
<dbReference type="Pfam" id="PF17970">
    <property type="entry name" value="bMG1"/>
    <property type="match status" value="1"/>
</dbReference>
<comment type="similarity">
    <text evidence="1">Belongs to the protease inhibitor I39 (alpha-2-macroglobulin) family. Bacterial alpha-2-macroglobulin subfamily.</text>
</comment>
<dbReference type="Pfam" id="PF07678">
    <property type="entry name" value="TED_complement"/>
    <property type="match status" value="1"/>
</dbReference>
<dbReference type="STRING" id="419481.SAMN05216233_103177"/>
<dbReference type="InterPro" id="IPR041203">
    <property type="entry name" value="Bact_A2M_MG5"/>
</dbReference>
<evidence type="ECO:0000313" key="7">
    <source>
        <dbReference type="Proteomes" id="UP000198870"/>
    </source>
</evidence>
<evidence type="ECO:0000256" key="1">
    <source>
        <dbReference type="ARBA" id="ARBA00010556"/>
    </source>
</evidence>
<dbReference type="InterPro" id="IPR041462">
    <property type="entry name" value="Bact_A2M_MG6"/>
</dbReference>
<feature type="domain" description="Alpha-2-macroglobulin" evidence="5">
    <location>
        <begin position="923"/>
        <end position="1011"/>
    </location>
</feature>
<dbReference type="Pfam" id="PF17973">
    <property type="entry name" value="bMG10"/>
    <property type="match status" value="1"/>
</dbReference>
<organism evidence="6 7">
    <name type="scientific">Desulfoluna spongiiphila</name>
    <dbReference type="NCBI Taxonomy" id="419481"/>
    <lineage>
        <taxon>Bacteria</taxon>
        <taxon>Pseudomonadati</taxon>
        <taxon>Thermodesulfobacteriota</taxon>
        <taxon>Desulfobacteria</taxon>
        <taxon>Desulfobacterales</taxon>
        <taxon>Desulfolunaceae</taxon>
        <taxon>Desulfoluna</taxon>
    </lineage>
</organism>
<dbReference type="InterPro" id="IPR041246">
    <property type="entry name" value="Bact_MG10"/>
</dbReference>
<dbReference type="RefSeq" id="WP_092209359.1">
    <property type="nucleotide sequence ID" value="NZ_FMUX01000003.1"/>
</dbReference>
<evidence type="ECO:0000259" key="5">
    <source>
        <dbReference type="SMART" id="SM01360"/>
    </source>
</evidence>
<sequence>MTLVISLMLLVHTASAFDLEKAKKDYKGAGFSVASIKEVLYENAPAITVSFTAPVDRDRLEDTQVTLEGGSSDHWVVSDDHTKVIFPFVTPQTKYTVRVSNTVKDINGQNLGFPESKKVTTKALSPAVNFTSSAHIISSSSPRHLPVTTLNVDEVTIDFFRINGKSLPKMMEELGQNGMDGYYRLNKLKQYGAHVHTGRFALNPRKNQRTDYNIDLSGIEGLNAPGAYVAVMYQPGQYQYEYEHAFFMQTDIGLHIRRYGKQFAVYAQDIATGKPMAKVRMEVTDKEGKVLDSGESDELGRISFRIKSGQHHLIATSGNQFSVLRLNRNALDLSGLKNAVTVHSEYQIYPWGPRDLYRPGEKIEVNMLVRDFDGKLPDGLPLGYAFYKPDGSRVTSGQIQPQETGFYRFAYQTSDSSQTGTYTLKLTYAGANACRYKVKVEEFLPERLDLTLFDGPQEGKRTLISPKNFTVPVSSQYLYGAPASGNKVDGFVTANVDRHPFENLPTYFFGDKKERLTATRRAFKTITLDKEGKGTLAMPNAWTGTKSPVRLRVNASVYETGGRPVTRSTRLTLLNGERFVGIEPQFKGNPDSSTTVDIKVGSADQKGQWQAAKDLQLSLIRQDRNWYWRHSNSRGWHWDWDESPVTVFTKSLSTRKGETTTVSLPLSWGRYRVEVSDGTTRTTFGFKTSWSWWGNADTGSSQKPDQVSLGFGNVSYAPGDTAELRVTPPQDGMALVTVESSEKALYTAYVPVKSEGTVVPIPTDASWNRHDLYASVMVIRPGDMKTTPVPSRAFGMVHLPLKRKGTHLDVAIDAPQRTQPNKTVKASIAVTAGGDPLPANTRVVVALVDVGILNITRYATPDAEGYFFGARRYVVDLFDNYGEIIDNLGPVTARQRFGGGFAESDAELSRGGNKPKSDVRMVSFFSEPLAVDDTGHVTAEFDLPDFNGQLRWMVLAYADEQFGKAETDTTVADKIVTQVAMPRFLAMGDASTLALDLRNMSGEPQELSVAMTISGAFAPATETLTVSLADKEKTTLRFPLTAEKSTGQGVVSMHLTGSGGDSREAIDIARTWRLGVRSPYPSVSRKVVATIEPDTQWAPALKTDDLVPASVRFQMNLSDRPPIDFAGHFEYLLHYPYGCLEQSISSGYPWVLATPEGLAEMGLANRVEAQFKRPYDEAFRRAQVEKAVTRVLDCQKSNGSFGLWSSDSHEDEWLTVYATEFLHDAKKMGIPVGSKALQKADKRLRTYLKGNNGSGSRHWSEDPDHYRFAYRSYAGYILARSGAARLSDLRRLYSHYDGKTSDDGLSWMYLSTAFKFTGDERHGEAAHEKALAERERSGSRYYGDYGSPVRDLSRMTELSMAYGFDGLGDLVEGLSDAVRDRRWLSTQERVCLFRTATKVLSGNGAGNGNNWHAVLMGKNGNQTLSRSRDFSSLFDLAQYQGLTAIKAGKKTLYANISLTGERKNAPESVSNEMTITRDFYNVDGAEISPTTLKSGSLMVVKLSVSATRRTPDGLVVDLLPAGVEIENQNLGLSSIRLDEIRIEGKPVGELWSKSAVTHEEFRDDRYVAAVSVGEDRTITLFYLVRAVTPGVYRMPGSYAEDMYRPYRHAIGGTFETLTVTE</sequence>
<dbReference type="EMBL" id="FMUX01000003">
    <property type="protein sequence ID" value="SCY05241.1"/>
    <property type="molecule type" value="Genomic_DNA"/>
</dbReference>
<evidence type="ECO:0000256" key="3">
    <source>
        <dbReference type="SAM" id="SignalP"/>
    </source>
</evidence>
<dbReference type="InterPro" id="IPR008930">
    <property type="entry name" value="Terpenoid_cyclase/PrenylTrfase"/>
</dbReference>
<dbReference type="Gene3D" id="1.50.10.20">
    <property type="match status" value="1"/>
</dbReference>
<accession>A0A1G5CSI9</accession>
<dbReference type="CDD" id="cd02891">
    <property type="entry name" value="A2M_like"/>
    <property type="match status" value="1"/>
</dbReference>
<dbReference type="PANTHER" id="PTHR40094:SF1">
    <property type="entry name" value="UBIQUITIN DOMAIN-CONTAINING PROTEIN"/>
    <property type="match status" value="1"/>
</dbReference>
<dbReference type="InterPro" id="IPR040639">
    <property type="entry name" value="A2MG_MG1"/>
</dbReference>
<feature type="domain" description="Alpha-2-macroglobulin bait region" evidence="4">
    <location>
        <begin position="707"/>
        <end position="855"/>
    </location>
</feature>
<dbReference type="InterPro" id="IPR002890">
    <property type="entry name" value="MG2"/>
</dbReference>
<dbReference type="Pfam" id="PF07703">
    <property type="entry name" value="A2M_BRD"/>
    <property type="match status" value="1"/>
</dbReference>